<dbReference type="Proteomes" id="UP000019384">
    <property type="component" value="Unassembled WGS sequence"/>
</dbReference>
<dbReference type="GO" id="GO:0031145">
    <property type="term" value="P:anaphase-promoting complex-dependent catabolic process"/>
    <property type="evidence" value="ECO:0007669"/>
    <property type="project" value="TreeGrafter"/>
</dbReference>
<reference evidence="8" key="2">
    <citation type="submission" date="2014-02" db="EMBL/GenBank/DDBJ databases">
        <title>Complete DNA sequence of /Kuraishia capsulata/ illustrates novel genomic features among budding yeasts (/Saccharomycotina/).</title>
        <authorList>
            <person name="Morales L."/>
            <person name="Noel B."/>
            <person name="Porcel B."/>
            <person name="Marcet-Houben M."/>
            <person name="Hullo M-F."/>
            <person name="Sacerdot C."/>
            <person name="Tekaia F."/>
            <person name="Leh-Louis V."/>
            <person name="Despons L."/>
            <person name="Khanna V."/>
            <person name="Aury J-M."/>
            <person name="Barbe V."/>
            <person name="Couloux A."/>
            <person name="Labadie K."/>
            <person name="Pelletier E."/>
            <person name="Souciet J-L."/>
            <person name="Boekhout T."/>
            <person name="Gabaldon T."/>
            <person name="Wincker P."/>
            <person name="Dujon B."/>
        </authorList>
    </citation>
    <scope>NUCLEOTIDE SEQUENCE</scope>
    <source>
        <strain evidence="8">CBS 1993</strain>
    </source>
</reference>
<accession>W6MUK4</accession>
<dbReference type="InterPro" id="IPR026000">
    <property type="entry name" value="Apc5_dom"/>
</dbReference>
<protein>
    <recommendedName>
        <fullName evidence="2">Anaphase-promoting complex subunit 5</fullName>
    </recommendedName>
</protein>
<dbReference type="PANTHER" id="PTHR12830:SF9">
    <property type="entry name" value="ANAPHASE-PROMOTING COMPLEX SUBUNIT 5"/>
    <property type="match status" value="1"/>
</dbReference>
<dbReference type="HOGENOM" id="CLU_020870_0_0_1"/>
<dbReference type="Pfam" id="PF12862">
    <property type="entry name" value="ANAPC5"/>
    <property type="match status" value="1"/>
</dbReference>
<keyword evidence="9" id="KW-1185">Reference proteome</keyword>
<keyword evidence="6" id="KW-0131">Cell cycle</keyword>
<dbReference type="GO" id="GO:0051301">
    <property type="term" value="P:cell division"/>
    <property type="evidence" value="ECO:0007669"/>
    <property type="project" value="UniProtKB-KW"/>
</dbReference>
<dbReference type="InterPro" id="IPR037679">
    <property type="entry name" value="Apc5"/>
</dbReference>
<evidence type="ECO:0000256" key="4">
    <source>
        <dbReference type="ARBA" id="ARBA00022776"/>
    </source>
</evidence>
<dbReference type="STRING" id="1382522.W6MUK4"/>
<comment type="similarity">
    <text evidence="1">Belongs to the APC5 family.</text>
</comment>
<evidence type="ECO:0000313" key="8">
    <source>
        <dbReference type="EMBL" id="CDK25705.1"/>
    </source>
</evidence>
<evidence type="ECO:0000256" key="1">
    <source>
        <dbReference type="ARBA" id="ARBA00007450"/>
    </source>
</evidence>
<feature type="domain" description="Anaphase-promoting complex subunit 5" evidence="7">
    <location>
        <begin position="303"/>
        <end position="392"/>
    </location>
</feature>
<dbReference type="GO" id="GO:0045842">
    <property type="term" value="P:positive regulation of mitotic metaphase/anaphase transition"/>
    <property type="evidence" value="ECO:0007669"/>
    <property type="project" value="TreeGrafter"/>
</dbReference>
<name>W6MUK4_9ASCO</name>
<dbReference type="EMBL" id="HG793126">
    <property type="protein sequence ID" value="CDK25705.1"/>
    <property type="molecule type" value="Genomic_DNA"/>
</dbReference>
<evidence type="ECO:0000256" key="2">
    <source>
        <dbReference type="ARBA" id="ARBA00016066"/>
    </source>
</evidence>
<evidence type="ECO:0000256" key="5">
    <source>
        <dbReference type="ARBA" id="ARBA00022786"/>
    </source>
</evidence>
<evidence type="ECO:0000256" key="6">
    <source>
        <dbReference type="ARBA" id="ARBA00023306"/>
    </source>
</evidence>
<dbReference type="GO" id="GO:0070979">
    <property type="term" value="P:protein K11-linked ubiquitination"/>
    <property type="evidence" value="ECO:0007669"/>
    <property type="project" value="TreeGrafter"/>
</dbReference>
<dbReference type="GeneID" id="34519104"/>
<dbReference type="PANTHER" id="PTHR12830">
    <property type="entry name" value="ANAPHASE-PROMOTING COMPLEX SUBUNIT 5"/>
    <property type="match status" value="1"/>
</dbReference>
<dbReference type="AlphaFoldDB" id="W6MUK4"/>
<keyword evidence="3" id="KW-0132">Cell division</keyword>
<reference evidence="8" key="1">
    <citation type="submission" date="2013-12" db="EMBL/GenBank/DDBJ databases">
        <authorList>
            <person name="Genoscope - CEA"/>
        </authorList>
    </citation>
    <scope>NUCLEOTIDE SEQUENCE</scope>
    <source>
        <strain evidence="8">CBS 1993</strain>
    </source>
</reference>
<dbReference type="OrthoDB" id="2504561at2759"/>
<proteinExistence type="inferred from homology"/>
<organism evidence="8 9">
    <name type="scientific">Kuraishia capsulata CBS 1993</name>
    <dbReference type="NCBI Taxonomy" id="1382522"/>
    <lineage>
        <taxon>Eukaryota</taxon>
        <taxon>Fungi</taxon>
        <taxon>Dikarya</taxon>
        <taxon>Ascomycota</taxon>
        <taxon>Saccharomycotina</taxon>
        <taxon>Pichiomycetes</taxon>
        <taxon>Pichiales</taxon>
        <taxon>Pichiaceae</taxon>
        <taxon>Kuraishia</taxon>
    </lineage>
</organism>
<evidence type="ECO:0000259" key="7">
    <source>
        <dbReference type="Pfam" id="PF12862"/>
    </source>
</evidence>
<dbReference type="GO" id="GO:0005680">
    <property type="term" value="C:anaphase-promoting complex"/>
    <property type="evidence" value="ECO:0007669"/>
    <property type="project" value="InterPro"/>
</dbReference>
<evidence type="ECO:0000313" key="9">
    <source>
        <dbReference type="Proteomes" id="UP000019384"/>
    </source>
</evidence>
<gene>
    <name evidence="8" type="ORF">KUCA_T00001675001</name>
</gene>
<keyword evidence="5" id="KW-0833">Ubl conjugation pathway</keyword>
<sequence length="809" mass="92417">MNLPKEPHEQRTKLLLTPALSPARIGTLALISLYCFGRIPAIVVPPVMSVVVDQIDGFKNGITKQFGKARKPEVNEELVDLIDRLSESIDSYFSRKNDIKDDTAKRTSDVVTHAFLSYLWSVQNMDMFYDLIHRSSRLLLKENAKQDRVGKENDARRKQLAKTSYLGKFVYNVSVNLRALEFDETVHLWHAFVQYREPTRAIYKPVRPLSDPKNRDAKELDYDIRISSMILKNANITDVAGYHSYDFAPHLQAGALTVSEIDLSDLLDYQIFLLEAYGTPTPPQVRNVLSMMSASSNLFPSLHYVSYLEYLNREDYENALFELHRYFDYMMSNDQRVFYHYALVSLATLESHFGNNREALRAIDESISVAREHQDMSCLSFLLTWLIDFMRNKPELYKSGTPGENVDTITQTLKVLNSKTKEVNNLNLQAVSCQFEALQAMADGEPMSKVMNNLIRASYILLSSPWRESERSVLLKTCDLQIANWSRIGISTLSNVMTDVAADTFGFSHNLYDEAHVLMRRANAEFLKGNIKTAFEIMADDGSSMSNVSLGRIWSFRKMLFTLSNWICKGRLHASKALIDSLKIQVSEVKEINFEAELIYLEVSYLQRVGDSTAAHKLLSSQFVDRKCYDIYWLIEYEILYAAIIAESSTAPSRGLSILLNALNLAYDTSLVSLSCKAMLTLVELLLAMDEDQNWSDCKDILYKTMPSILQVDQIAMIAKGFYLLAVTFKCKFIHDREEESLNQTLRFLEHAVLLYKKSSDLGMLEKCFDLETRLAQITNHAELIAHAQESTKKLISRKLEEMAYCIDT</sequence>
<keyword evidence="4" id="KW-0498">Mitosis</keyword>
<evidence type="ECO:0000256" key="3">
    <source>
        <dbReference type="ARBA" id="ARBA00022618"/>
    </source>
</evidence>
<dbReference type="RefSeq" id="XP_022457716.1">
    <property type="nucleotide sequence ID" value="XM_022603879.1"/>
</dbReference>